<evidence type="ECO:0000256" key="6">
    <source>
        <dbReference type="RuleBase" id="RU003915"/>
    </source>
</evidence>
<dbReference type="RefSeq" id="WP_012637238.1">
    <property type="nucleotide sequence ID" value="NC_011901.1"/>
</dbReference>
<organism evidence="8 9">
    <name type="scientific">Thioalkalivibrio sulfidiphilus (strain HL-EbGR7)</name>
    <dbReference type="NCBI Taxonomy" id="396588"/>
    <lineage>
        <taxon>Bacteria</taxon>
        <taxon>Pseudomonadati</taxon>
        <taxon>Pseudomonadota</taxon>
        <taxon>Gammaproteobacteria</taxon>
        <taxon>Chromatiales</taxon>
        <taxon>Ectothiorhodospiraceae</taxon>
        <taxon>Thioalkalivibrio</taxon>
    </lineage>
</organism>
<evidence type="ECO:0000313" key="9">
    <source>
        <dbReference type="Proteomes" id="UP000002383"/>
    </source>
</evidence>
<evidence type="ECO:0000256" key="1">
    <source>
        <dbReference type="ARBA" id="ARBA00000971"/>
    </source>
</evidence>
<protein>
    <recommendedName>
        <fullName evidence="6">Peptidyl-prolyl cis-trans isomerase</fullName>
        <ecNumber evidence="6">5.2.1.8</ecNumber>
    </recommendedName>
</protein>
<feature type="domain" description="PPIase FKBP-type" evidence="7">
    <location>
        <begin position="79"/>
        <end position="164"/>
    </location>
</feature>
<dbReference type="InterPro" id="IPR001179">
    <property type="entry name" value="PPIase_FKBP_dom"/>
</dbReference>
<accession>B8GLZ7</accession>
<sequence length="183" mass="19856" precursor="true">MARIIILSLLALLAVFVVARSCGVTPGQVEERHILAQLNAEEGGRYQSENRRREGVVTLPSGVQVEMLRVGEGAVPSIDDVVLVHYEGRHLDGRIFDSSYRRGDPSAIAVERTIPGWRTVLVDLPVGSHVRLTIPPDQAYGTPGSGVIGPEETILFDLELLGIIAPESPEAHDPTQDRVPGLR</sequence>
<keyword evidence="3 5" id="KW-0697">Rotamase</keyword>
<dbReference type="Pfam" id="PF00254">
    <property type="entry name" value="FKBP_C"/>
    <property type="match status" value="1"/>
</dbReference>
<evidence type="ECO:0000256" key="4">
    <source>
        <dbReference type="ARBA" id="ARBA00023235"/>
    </source>
</evidence>
<dbReference type="Gene3D" id="3.10.50.40">
    <property type="match status" value="1"/>
</dbReference>
<dbReference type="SUPFAM" id="SSF54534">
    <property type="entry name" value="FKBP-like"/>
    <property type="match status" value="1"/>
</dbReference>
<dbReference type="AlphaFoldDB" id="B8GLZ7"/>
<dbReference type="PANTHER" id="PTHR43811:SF23">
    <property type="entry name" value="FKBP-TYPE 22 KDA PEPTIDYL-PROLYL CIS-TRANS ISOMERASE"/>
    <property type="match status" value="1"/>
</dbReference>
<evidence type="ECO:0000256" key="5">
    <source>
        <dbReference type="PROSITE-ProRule" id="PRU00277"/>
    </source>
</evidence>
<dbReference type="EMBL" id="CP001339">
    <property type="protein sequence ID" value="ACL71750.1"/>
    <property type="molecule type" value="Genomic_DNA"/>
</dbReference>
<keyword evidence="9" id="KW-1185">Reference proteome</keyword>
<proteinExistence type="inferred from homology"/>
<name>B8GLZ7_THISH</name>
<dbReference type="PANTHER" id="PTHR43811">
    <property type="entry name" value="FKBP-TYPE PEPTIDYL-PROLYL CIS-TRANS ISOMERASE FKPA"/>
    <property type="match status" value="1"/>
</dbReference>
<dbReference type="HOGENOM" id="CLU_013615_7_3_6"/>
<gene>
    <name evidence="8" type="ordered locus">Tgr7_0657</name>
</gene>
<dbReference type="OrthoDB" id="9814548at2"/>
<dbReference type="STRING" id="396588.Tgr7_0657"/>
<keyword evidence="4 5" id="KW-0413">Isomerase</keyword>
<comment type="similarity">
    <text evidence="2 6">Belongs to the FKBP-type PPIase family.</text>
</comment>
<dbReference type="Proteomes" id="UP000002383">
    <property type="component" value="Chromosome"/>
</dbReference>
<dbReference type="GO" id="GO:0003755">
    <property type="term" value="F:peptidyl-prolyl cis-trans isomerase activity"/>
    <property type="evidence" value="ECO:0007669"/>
    <property type="project" value="UniProtKB-UniRule"/>
</dbReference>
<dbReference type="PROSITE" id="PS50059">
    <property type="entry name" value="FKBP_PPIASE"/>
    <property type="match status" value="1"/>
</dbReference>
<dbReference type="KEGG" id="tgr:Tgr7_0657"/>
<evidence type="ECO:0000256" key="2">
    <source>
        <dbReference type="ARBA" id="ARBA00006577"/>
    </source>
</evidence>
<evidence type="ECO:0000313" key="8">
    <source>
        <dbReference type="EMBL" id="ACL71750.1"/>
    </source>
</evidence>
<evidence type="ECO:0000259" key="7">
    <source>
        <dbReference type="PROSITE" id="PS50059"/>
    </source>
</evidence>
<dbReference type="InterPro" id="IPR046357">
    <property type="entry name" value="PPIase_dom_sf"/>
</dbReference>
<dbReference type="eggNOG" id="COG0545">
    <property type="taxonomic scope" value="Bacteria"/>
</dbReference>
<dbReference type="EC" id="5.2.1.8" evidence="6"/>
<evidence type="ECO:0000256" key="3">
    <source>
        <dbReference type="ARBA" id="ARBA00023110"/>
    </source>
</evidence>
<comment type="catalytic activity">
    <reaction evidence="1 5 6">
        <text>[protein]-peptidylproline (omega=180) = [protein]-peptidylproline (omega=0)</text>
        <dbReference type="Rhea" id="RHEA:16237"/>
        <dbReference type="Rhea" id="RHEA-COMP:10747"/>
        <dbReference type="Rhea" id="RHEA-COMP:10748"/>
        <dbReference type="ChEBI" id="CHEBI:83833"/>
        <dbReference type="ChEBI" id="CHEBI:83834"/>
        <dbReference type="EC" id="5.2.1.8"/>
    </reaction>
</comment>
<reference evidence="8 9" key="1">
    <citation type="journal article" date="2011" name="Stand. Genomic Sci.">
        <title>Complete genome sequence of 'Thioalkalivibrio sulfidophilus' HL-EbGr7.</title>
        <authorList>
            <person name="Muyzer G."/>
            <person name="Sorokin D.Y."/>
            <person name="Mavromatis K."/>
            <person name="Lapidus A."/>
            <person name="Clum A."/>
            <person name="Ivanova N."/>
            <person name="Pati A."/>
            <person name="d'Haeseleer P."/>
            <person name="Woyke T."/>
            <person name="Kyrpides N.C."/>
        </authorList>
    </citation>
    <scope>NUCLEOTIDE SEQUENCE [LARGE SCALE GENOMIC DNA]</scope>
    <source>
        <strain evidence="8 9">HL-EbGR7</strain>
    </source>
</reference>